<accession>A0ABM0MXS4</accession>
<dbReference type="PANTHER" id="PTHR45700:SF2">
    <property type="entry name" value="UBIQUITIN-PROTEIN LIGASE E3C"/>
    <property type="match status" value="1"/>
</dbReference>
<dbReference type="SMART" id="SM00119">
    <property type="entry name" value="HECTc"/>
    <property type="match status" value="1"/>
</dbReference>
<evidence type="ECO:0000256" key="3">
    <source>
        <dbReference type="ARBA" id="ARBA00022679"/>
    </source>
</evidence>
<dbReference type="SUPFAM" id="SSF56204">
    <property type="entry name" value="Hect, E3 ligase catalytic domain"/>
    <property type="match status" value="1"/>
</dbReference>
<evidence type="ECO:0000313" key="8">
    <source>
        <dbReference type="Proteomes" id="UP000694865"/>
    </source>
</evidence>
<evidence type="ECO:0000313" key="9">
    <source>
        <dbReference type="RefSeq" id="XP_006824815.1"/>
    </source>
</evidence>
<dbReference type="Gene3D" id="3.30.2410.10">
    <property type="entry name" value="Hect, E3 ligase catalytic domain"/>
    <property type="match status" value="1"/>
</dbReference>
<dbReference type="PROSITE" id="PS50237">
    <property type="entry name" value="HECT"/>
    <property type="match status" value="1"/>
</dbReference>
<evidence type="ECO:0000256" key="2">
    <source>
        <dbReference type="ARBA" id="ARBA00012485"/>
    </source>
</evidence>
<dbReference type="Proteomes" id="UP000694865">
    <property type="component" value="Unplaced"/>
</dbReference>
<dbReference type="InterPro" id="IPR044611">
    <property type="entry name" value="E3A/B/C-like"/>
</dbReference>
<evidence type="ECO:0000256" key="1">
    <source>
        <dbReference type="ARBA" id="ARBA00000885"/>
    </source>
</evidence>
<sequence>TSTHNDNFPNSYAPLSTQSNDSSAALTPSNSSTPPRVPSSNSTHPVAPCTVNILIPSVAPSSDSTPASVWNDNMSTSAPSNISTSSAGLLSIMDKCYSEIVTDEEQTDESAEDEIIHGEGIITNQYTRVTLEYAKAVLEYHVEQLGLKYVYNSYAENQYQNINIVRRNLWKTGARSISKSDFDPKHPFRVRFVGESGLDEGGPRREFLRLHVLIKTIQETGVMEGSGNNLCFSHDIQLFAQNRYYLVGKMVALSLCHGGPGLYCLAKPVYQYLVSGNVKHVEADDIPDYEVRQLAKKIQDCNSDEDMRNALELLGDHVIAVSGYTSPVEEVTLKERELIIKNLGVHYCVHRSLSEIEQFRDGLNTLQIADLITKEPGSMEYFLCANKSMKPTVSYIKDMTVDYSPEGSNDRILEETTIYNWYEYLDDCAKGEVKANFNDGNENAEVSVQISLGDLLTFFTGVASVPPLGLHPEPSISFLRDKDHIFPTANTCANILSLPLGLIDVEVFGERFTYALTNSMEFGVV</sequence>
<dbReference type="GeneID" id="102801814"/>
<dbReference type="InterPro" id="IPR000569">
    <property type="entry name" value="HECT_dom"/>
</dbReference>
<protein>
    <recommendedName>
        <fullName evidence="2">HECT-type E3 ubiquitin transferase</fullName>
        <ecNumber evidence="2">2.3.2.26</ecNumber>
    </recommendedName>
</protein>
<dbReference type="Pfam" id="PF00632">
    <property type="entry name" value="HECT"/>
    <property type="match status" value="1"/>
</dbReference>
<keyword evidence="4 5" id="KW-0833">Ubl conjugation pathway</keyword>
<feature type="domain" description="HECT" evidence="7">
    <location>
        <begin position="180"/>
        <end position="525"/>
    </location>
</feature>
<dbReference type="PANTHER" id="PTHR45700">
    <property type="entry name" value="UBIQUITIN-PROTEIN LIGASE E3C"/>
    <property type="match status" value="1"/>
</dbReference>
<evidence type="ECO:0000256" key="5">
    <source>
        <dbReference type="PROSITE-ProRule" id="PRU00104"/>
    </source>
</evidence>
<feature type="non-terminal residue" evidence="9">
    <location>
        <position position="1"/>
    </location>
</feature>
<comment type="catalytic activity">
    <reaction evidence="1">
        <text>S-ubiquitinyl-[E2 ubiquitin-conjugating enzyme]-L-cysteine + [acceptor protein]-L-lysine = [E2 ubiquitin-conjugating enzyme]-L-cysteine + N(6)-ubiquitinyl-[acceptor protein]-L-lysine.</text>
        <dbReference type="EC" id="2.3.2.26"/>
    </reaction>
</comment>
<name>A0ABM0MXS4_SACKO</name>
<dbReference type="RefSeq" id="XP_006824815.1">
    <property type="nucleotide sequence ID" value="XM_006824752.1"/>
</dbReference>
<feature type="region of interest" description="Disordered" evidence="6">
    <location>
        <begin position="1"/>
        <end position="45"/>
    </location>
</feature>
<dbReference type="Gene3D" id="3.90.1750.10">
    <property type="entry name" value="Hect, E3 ligase catalytic domains"/>
    <property type="match status" value="1"/>
</dbReference>
<feature type="active site" description="Glycyl thioester intermediate" evidence="5">
    <location>
        <position position="492"/>
    </location>
</feature>
<evidence type="ECO:0000256" key="6">
    <source>
        <dbReference type="SAM" id="MobiDB-lite"/>
    </source>
</evidence>
<dbReference type="EC" id="2.3.2.26" evidence="2"/>
<evidence type="ECO:0000259" key="7">
    <source>
        <dbReference type="PROSITE" id="PS50237"/>
    </source>
</evidence>
<keyword evidence="8" id="KW-1185">Reference proteome</keyword>
<gene>
    <name evidence="9" type="primary">LOC102801814</name>
</gene>
<evidence type="ECO:0000256" key="4">
    <source>
        <dbReference type="ARBA" id="ARBA00022786"/>
    </source>
</evidence>
<organism evidence="8 9">
    <name type="scientific">Saccoglossus kowalevskii</name>
    <name type="common">Acorn worm</name>
    <dbReference type="NCBI Taxonomy" id="10224"/>
    <lineage>
        <taxon>Eukaryota</taxon>
        <taxon>Metazoa</taxon>
        <taxon>Hemichordata</taxon>
        <taxon>Enteropneusta</taxon>
        <taxon>Harrimaniidae</taxon>
        <taxon>Saccoglossus</taxon>
    </lineage>
</organism>
<proteinExistence type="predicted"/>
<dbReference type="InterPro" id="IPR035983">
    <property type="entry name" value="Hect_E3_ubiquitin_ligase"/>
</dbReference>
<keyword evidence="3" id="KW-0808">Transferase</keyword>
<reference evidence="9" key="1">
    <citation type="submission" date="2025-08" db="UniProtKB">
        <authorList>
            <consortium name="RefSeq"/>
        </authorList>
    </citation>
    <scope>IDENTIFICATION</scope>
    <source>
        <tissue evidence="9">Testes</tissue>
    </source>
</reference>
<feature type="compositionally biased region" description="Polar residues" evidence="6">
    <location>
        <begin position="1"/>
        <end position="44"/>
    </location>
</feature>